<dbReference type="InterPro" id="IPR006593">
    <property type="entry name" value="Cyt_b561/ferric_Rdtase_TM"/>
</dbReference>
<evidence type="ECO:0000256" key="3">
    <source>
        <dbReference type="ARBA" id="ARBA00022448"/>
    </source>
</evidence>
<dbReference type="STRING" id="69771.A0A1V6PEI2"/>
<dbReference type="SMART" id="SM00664">
    <property type="entry name" value="DoH"/>
    <property type="match status" value="1"/>
</dbReference>
<dbReference type="InterPro" id="IPR002168">
    <property type="entry name" value="Lipase_GDXG_HIS_AS"/>
</dbReference>
<dbReference type="Gene3D" id="3.40.50.1820">
    <property type="entry name" value="alpha/beta hydrolase"/>
    <property type="match status" value="1"/>
</dbReference>
<dbReference type="InterPro" id="IPR015920">
    <property type="entry name" value="Cellobiose_DH-like_cyt"/>
</dbReference>
<dbReference type="Pfam" id="PF07859">
    <property type="entry name" value="Abhydrolase_3"/>
    <property type="match status" value="1"/>
</dbReference>
<dbReference type="AlphaFoldDB" id="A0A1V6PEI2"/>
<evidence type="ECO:0000256" key="11">
    <source>
        <dbReference type="SAM" id="SignalP"/>
    </source>
</evidence>
<keyword evidence="5" id="KW-0378">Hydrolase</keyword>
<feature type="region of interest" description="Disordered" evidence="9">
    <location>
        <begin position="1027"/>
        <end position="1050"/>
    </location>
</feature>
<dbReference type="PANTHER" id="PTHR47797">
    <property type="entry name" value="DEHYDROGENASE, PUTATIVE (AFU_ORTHOLOGUE AFUA_8G05805)-RELATED"/>
    <property type="match status" value="1"/>
</dbReference>
<evidence type="ECO:0000256" key="7">
    <source>
        <dbReference type="ARBA" id="ARBA00022989"/>
    </source>
</evidence>
<dbReference type="Gene3D" id="1.20.120.1770">
    <property type="match status" value="1"/>
</dbReference>
<dbReference type="InterPro" id="IPR029058">
    <property type="entry name" value="AB_hydrolase_fold"/>
</dbReference>
<feature type="transmembrane region" description="Helical" evidence="10">
    <location>
        <begin position="299"/>
        <end position="318"/>
    </location>
</feature>
<evidence type="ECO:0000259" key="12">
    <source>
        <dbReference type="SMART" id="SM00664"/>
    </source>
</evidence>
<keyword evidence="11" id="KW-0732">Signal</keyword>
<dbReference type="GO" id="GO:0017000">
    <property type="term" value="P:antibiotic biosynthetic process"/>
    <property type="evidence" value="ECO:0007669"/>
    <property type="project" value="UniProtKB-ARBA"/>
</dbReference>
<dbReference type="OrthoDB" id="2336090at2759"/>
<evidence type="ECO:0000313" key="14">
    <source>
        <dbReference type="EMBL" id="OQD75418.1"/>
    </source>
</evidence>
<feature type="compositionally biased region" description="Polar residues" evidence="9">
    <location>
        <begin position="1124"/>
        <end position="1136"/>
    </location>
</feature>
<accession>A0A1V6PEI2</accession>
<keyword evidence="7 10" id="KW-1133">Transmembrane helix</keyword>
<dbReference type="GO" id="GO:0016787">
    <property type="term" value="F:hydrolase activity"/>
    <property type="evidence" value="ECO:0007669"/>
    <property type="project" value="UniProtKB-KW"/>
</dbReference>
<evidence type="ECO:0000256" key="4">
    <source>
        <dbReference type="ARBA" id="ARBA00022692"/>
    </source>
</evidence>
<feature type="domain" description="DOMON" evidence="12">
    <location>
        <begin position="77"/>
        <end position="166"/>
    </location>
</feature>
<feature type="signal peptide" evidence="11">
    <location>
        <begin position="1"/>
        <end position="33"/>
    </location>
</feature>
<comment type="subcellular location">
    <subcellularLocation>
        <location evidence="1">Membrane</location>
    </subcellularLocation>
</comment>
<keyword evidence="8 10" id="KW-0472">Membrane</keyword>
<evidence type="ECO:0000256" key="10">
    <source>
        <dbReference type="SAM" id="Phobius"/>
    </source>
</evidence>
<keyword evidence="15" id="KW-1185">Reference proteome</keyword>
<feature type="transmembrane region" description="Helical" evidence="10">
    <location>
        <begin position="236"/>
        <end position="256"/>
    </location>
</feature>
<dbReference type="SUPFAM" id="SSF49344">
    <property type="entry name" value="CBD9-like"/>
    <property type="match status" value="1"/>
</dbReference>
<evidence type="ECO:0000313" key="15">
    <source>
        <dbReference type="Proteomes" id="UP000191522"/>
    </source>
</evidence>
<dbReference type="PANTHER" id="PTHR47797:SF1">
    <property type="entry name" value="CYTOCHROME B561 DOMAIN-CONTAINING PROTEIN-RELATED"/>
    <property type="match status" value="1"/>
</dbReference>
<reference evidence="15" key="1">
    <citation type="journal article" date="2017" name="Nat. Microbiol.">
        <title>Global analysis of biosynthetic gene clusters reveals vast potential of secondary metabolite production in Penicillium species.</title>
        <authorList>
            <person name="Nielsen J.C."/>
            <person name="Grijseels S."/>
            <person name="Prigent S."/>
            <person name="Ji B."/>
            <person name="Dainat J."/>
            <person name="Nielsen K.F."/>
            <person name="Frisvad J.C."/>
            <person name="Workman M."/>
            <person name="Nielsen J."/>
        </authorList>
    </citation>
    <scope>NUCLEOTIDE SEQUENCE [LARGE SCALE GENOMIC DNA]</scope>
    <source>
        <strain evidence="15">IBT 11843</strain>
    </source>
</reference>
<comment type="similarity">
    <text evidence="2">Belongs to the 'GDXG' lipolytic enzyme family.</text>
</comment>
<dbReference type="CDD" id="cd09630">
    <property type="entry name" value="CDH_like_cytochrome"/>
    <property type="match status" value="1"/>
</dbReference>
<feature type="compositionally biased region" description="Basic and acidic residues" evidence="9">
    <location>
        <begin position="1114"/>
        <end position="1123"/>
    </location>
</feature>
<feature type="region of interest" description="Disordered" evidence="9">
    <location>
        <begin position="1245"/>
        <end position="1278"/>
    </location>
</feature>
<dbReference type="EMBL" id="MDYL01000007">
    <property type="protein sequence ID" value="OQD75418.1"/>
    <property type="molecule type" value="Genomic_DNA"/>
</dbReference>
<gene>
    <name evidence="14" type="ORF">PENDEC_c007G01025</name>
</gene>
<protein>
    <recommendedName>
        <fullName evidence="16">Cytochrome b561 domain-containing protein</fullName>
    </recommendedName>
</protein>
<evidence type="ECO:0000256" key="9">
    <source>
        <dbReference type="SAM" id="MobiDB-lite"/>
    </source>
</evidence>
<evidence type="ECO:0000256" key="8">
    <source>
        <dbReference type="ARBA" id="ARBA00023136"/>
    </source>
</evidence>
<feature type="compositionally biased region" description="Polar residues" evidence="9">
    <location>
        <begin position="1089"/>
        <end position="1098"/>
    </location>
</feature>
<keyword evidence="6" id="KW-0249">Electron transport</keyword>
<keyword evidence="3" id="KW-0813">Transport</keyword>
<dbReference type="Proteomes" id="UP000191522">
    <property type="component" value="Unassembled WGS sequence"/>
</dbReference>
<dbReference type="Gene3D" id="2.60.40.1210">
    <property type="entry name" value="Cellobiose dehydrogenase, cytochrome domain"/>
    <property type="match status" value="1"/>
</dbReference>
<feature type="domain" description="Cytochrome b561" evidence="13">
    <location>
        <begin position="234"/>
        <end position="355"/>
    </location>
</feature>
<comment type="caution">
    <text evidence="14">The sequence shown here is derived from an EMBL/GenBank/DDBJ whole genome shotgun (WGS) entry which is preliminary data.</text>
</comment>
<proteinExistence type="inferred from homology"/>
<dbReference type="Pfam" id="PF16010">
    <property type="entry name" value="CDH-cyt"/>
    <property type="match status" value="1"/>
</dbReference>
<feature type="compositionally biased region" description="Polar residues" evidence="9">
    <location>
        <begin position="1246"/>
        <end position="1261"/>
    </location>
</feature>
<feature type="transmembrane region" description="Helical" evidence="10">
    <location>
        <begin position="338"/>
        <end position="357"/>
    </location>
</feature>
<organism evidence="14 15">
    <name type="scientific">Penicillium decumbens</name>
    <dbReference type="NCBI Taxonomy" id="69771"/>
    <lineage>
        <taxon>Eukaryota</taxon>
        <taxon>Fungi</taxon>
        <taxon>Dikarya</taxon>
        <taxon>Ascomycota</taxon>
        <taxon>Pezizomycotina</taxon>
        <taxon>Eurotiomycetes</taxon>
        <taxon>Eurotiomycetidae</taxon>
        <taxon>Eurotiales</taxon>
        <taxon>Aspergillaceae</taxon>
        <taxon>Penicillium</taxon>
    </lineage>
</organism>
<dbReference type="InterPro" id="IPR013094">
    <property type="entry name" value="AB_hydrolase_3"/>
</dbReference>
<evidence type="ECO:0008006" key="16">
    <source>
        <dbReference type="Google" id="ProtNLM"/>
    </source>
</evidence>
<dbReference type="GO" id="GO:0016020">
    <property type="term" value="C:membrane"/>
    <property type="evidence" value="ECO:0007669"/>
    <property type="project" value="UniProtKB-SubCell"/>
</dbReference>
<feature type="chain" id="PRO_5012415589" description="Cytochrome b561 domain-containing protein" evidence="11">
    <location>
        <begin position="34"/>
        <end position="1278"/>
    </location>
</feature>
<evidence type="ECO:0000256" key="5">
    <source>
        <dbReference type="ARBA" id="ARBA00022801"/>
    </source>
</evidence>
<evidence type="ECO:0000256" key="6">
    <source>
        <dbReference type="ARBA" id="ARBA00022982"/>
    </source>
</evidence>
<dbReference type="SMART" id="SM00665">
    <property type="entry name" value="B561"/>
    <property type="match status" value="1"/>
</dbReference>
<feature type="region of interest" description="Disordered" evidence="9">
    <location>
        <begin position="918"/>
        <end position="942"/>
    </location>
</feature>
<keyword evidence="4 10" id="KW-0812">Transmembrane</keyword>
<dbReference type="CDD" id="cd08760">
    <property type="entry name" value="Cyt_b561_FRRS1_like"/>
    <property type="match status" value="1"/>
</dbReference>
<feature type="region of interest" description="Disordered" evidence="9">
    <location>
        <begin position="1190"/>
        <end position="1213"/>
    </location>
</feature>
<dbReference type="PROSITE" id="PS01173">
    <property type="entry name" value="LIPASE_GDXG_HIS"/>
    <property type="match status" value="1"/>
</dbReference>
<dbReference type="InterPro" id="IPR005018">
    <property type="entry name" value="DOMON_domain"/>
</dbReference>
<dbReference type="SUPFAM" id="SSF53474">
    <property type="entry name" value="alpha/beta-Hydrolases"/>
    <property type="match status" value="1"/>
</dbReference>
<feature type="transmembrane region" description="Helical" evidence="10">
    <location>
        <begin position="268"/>
        <end position="287"/>
    </location>
</feature>
<dbReference type="GO" id="GO:0072330">
    <property type="term" value="P:monocarboxylic acid biosynthetic process"/>
    <property type="evidence" value="ECO:0007669"/>
    <property type="project" value="UniProtKB-ARBA"/>
</dbReference>
<evidence type="ECO:0000256" key="2">
    <source>
        <dbReference type="ARBA" id="ARBA00010515"/>
    </source>
</evidence>
<sequence>MLGDVNHKRTFSSVNMKALRGLLLLAGPFSVAATQFASFSPAGNEDLTYSIHVPRETATMGSGPIYIQLNSTRQLTWFALGQGTSMLGANMFVVYTSGDNVTISPRLGKGEIEPLYNEDANITTMDGTGVHNGVITANFRCDSCISWQGGHLNPNDSRSNWIWAVKYGKPVNSNSLSTTLYQHDSVGQGTMDLKQAAGTSTGNPFTDLSSSLGDSAIDSGPQVDFEAFHRKRKAHAVLMTIAFVILFPFFALALHLFPSGIVPVHGSLELFTLIVTIAGMGLGISMAKDIQQLSHYHPVIGMVVVAGLVLFQPATGLLQHRHFRKSGSKGPFAYSHRWFGRIMIVLGVVNVGLGFRFTGIGTPGAPRPAVIAFADSNHERVLVAELCSGLFTPPVPFFPSSIVNGTIMPLHTIALGAALTPTVLHTLVTHYLNRKANRSKPTGHITYDEGIHVIRQFMYYASKHPVEDIQAFTRQGVPSPHWVRTETVNISDEFLVPAAATISKQLGPKGLVRVGGEKWWQWRGPGEDLKGEWIEMRSHYNETQKSQQRCNRIMLYIHGGAYFFGSVDTHRYMLQRHARKLKGRVFAPDYRLSPQYPFPCGLQDSLAAYLWLLKTYDPSEIIIAGDSAGGGTALSMLVIMRDQGIPLPAGAILISPWVDLTHSFPSIMEDNPGDYIPPYGFRYKPSSAWPPPNADEIAKIKKLTHKGAVTAKDAEQVIPGNNSASAETAVRGYTLHENKAATDKNAYPGMQQTPDPDTVHAEPDNIHIVLDGKTVELKDQIQMYTTNQLLSHPLVSPVLQPSLGGLPPLQVLSGGGEMLRDEQFYVAHKAANPTAYPPGDVYLDEFDPERETLNKYEPTYVQLQVWDDLCHVPPTLSFTKPAKYMFRAISQFGSWALARAQNSEVDIVDEAIASSVSSTDLETESPGVGFGGRKPTFEPGVPVGKAGDPLPSFDRHMIRQRVDNHGHVYPLDPPSSYPVLDIPPSKVGAINPELIRKWLEAKQEWDDKFSREKLRVQKRRLKEMAHGFQDFEGEQPPPSSLAARRAAPGVLPKRHAKKNYGMAMWACFGSKHDERTIGRENEAEKTGRHSTSTSTSVDEGQAGRYSSMPSQNRQPDDAEKKEPTGNSSPGRTSESATGRPGSEKSTGPIPVLPEMDNHNLNDEAVSTRAVFHAAMTSDASLPYLKGRPSSAAGRSDFMSDAASTVGGDRESITPSGVVPDGVSTRAVLGAKGVIGVIGASEKGRMSSDTLSVLSGRGSTSLRPEMPEREVFKTAQEMQ</sequence>
<evidence type="ECO:0000256" key="1">
    <source>
        <dbReference type="ARBA" id="ARBA00004370"/>
    </source>
</evidence>
<feature type="region of interest" description="Disordered" evidence="9">
    <location>
        <begin position="1080"/>
        <end position="1157"/>
    </location>
</feature>
<dbReference type="OMA" id="PHWVRTE"/>
<name>A0A1V6PEI2_PENDC</name>
<evidence type="ECO:0000259" key="13">
    <source>
        <dbReference type="SMART" id="SM00665"/>
    </source>
</evidence>